<dbReference type="Pfam" id="PF13279">
    <property type="entry name" value="4HBT_2"/>
    <property type="match status" value="1"/>
</dbReference>
<evidence type="ECO:0000313" key="1">
    <source>
        <dbReference type="EMBL" id="QPC43125.1"/>
    </source>
</evidence>
<sequence>MGPVADTEFVHAIRVTWADCDPALIAYTGRIPCFALDAIDAWWAHHVGYDWYRLNLDRGVGTPFVHMSLDFRAPVTPRHTLHCACAPTRLGTSSIEFRVTGRQDGHVCFEGRFVCVFVEAETFRKRQAPADLRAIIEGRLANPVDQ</sequence>
<dbReference type="EMBL" id="CP058214">
    <property type="protein sequence ID" value="QPC43125.1"/>
    <property type="molecule type" value="Genomic_DNA"/>
</dbReference>
<reference evidence="1 2" key="1">
    <citation type="submission" date="2020-06" db="EMBL/GenBank/DDBJ databases">
        <title>Genome sequence of 2 isolates from Red Sea Mangroves.</title>
        <authorList>
            <person name="Sefrji F."/>
            <person name="Michoud G."/>
            <person name="Merlino G."/>
            <person name="Daffonchio D."/>
        </authorList>
    </citation>
    <scope>NUCLEOTIDE SEQUENCE [LARGE SCALE GENOMIC DNA]</scope>
    <source>
        <strain evidence="1 2">R1DC25</strain>
    </source>
</reference>
<accession>A0A7S8HC04</accession>
<dbReference type="SUPFAM" id="SSF54637">
    <property type="entry name" value="Thioesterase/thiol ester dehydrase-isomerase"/>
    <property type="match status" value="1"/>
</dbReference>
<dbReference type="Gene3D" id="3.10.129.10">
    <property type="entry name" value="Hotdog Thioesterase"/>
    <property type="match status" value="1"/>
</dbReference>
<proteinExistence type="predicted"/>
<dbReference type="InterPro" id="IPR029069">
    <property type="entry name" value="HotDog_dom_sf"/>
</dbReference>
<dbReference type="CDD" id="cd00586">
    <property type="entry name" value="4HBT"/>
    <property type="match status" value="1"/>
</dbReference>
<dbReference type="Proteomes" id="UP000593594">
    <property type="component" value="Chromosome"/>
</dbReference>
<organism evidence="1 2">
    <name type="scientific">Kaustia mangrovi</name>
    <dbReference type="NCBI Taxonomy" id="2593653"/>
    <lineage>
        <taxon>Bacteria</taxon>
        <taxon>Pseudomonadati</taxon>
        <taxon>Pseudomonadota</taxon>
        <taxon>Alphaproteobacteria</taxon>
        <taxon>Hyphomicrobiales</taxon>
        <taxon>Parvibaculaceae</taxon>
        <taxon>Kaustia</taxon>
    </lineage>
</organism>
<dbReference type="RefSeq" id="WP_213160487.1">
    <property type="nucleotide sequence ID" value="NZ_CP058214.1"/>
</dbReference>
<name>A0A7S8HC04_9HYPH</name>
<evidence type="ECO:0000313" key="2">
    <source>
        <dbReference type="Proteomes" id="UP000593594"/>
    </source>
</evidence>
<dbReference type="KEGG" id="kmn:HW532_10745"/>
<gene>
    <name evidence="1" type="ORF">HW532_10745</name>
</gene>
<dbReference type="AlphaFoldDB" id="A0A7S8HC04"/>
<protein>
    <submittedName>
        <fullName evidence="1">Acyl-CoA thioesterase</fullName>
    </submittedName>
</protein>
<keyword evidence="2" id="KW-1185">Reference proteome</keyword>